<reference evidence="1 2" key="1">
    <citation type="submission" date="2024-04" db="EMBL/GenBank/DDBJ databases">
        <title>Phyllosticta paracitricarpa is synonymous to the EU quarantine fungus P. citricarpa based on phylogenomic analyses.</title>
        <authorList>
            <consortium name="Lawrence Berkeley National Laboratory"/>
            <person name="Van Ingen-Buijs V.A."/>
            <person name="Van Westerhoven A.C."/>
            <person name="Haridas S."/>
            <person name="Skiadas P."/>
            <person name="Martin F."/>
            <person name="Groenewald J.Z."/>
            <person name="Crous P.W."/>
            <person name="Seidl M.F."/>
        </authorList>
    </citation>
    <scope>NUCLEOTIDE SEQUENCE [LARGE SCALE GENOMIC DNA]</scope>
    <source>
        <strain evidence="1 2">CBS 122670</strain>
    </source>
</reference>
<sequence length="204" mass="23069">MNLSRHPSDPWFNMSTHQHKLVLSPQILKMVDPDFERLRRVQERQLPSFNSISTQDETTNVNAEARHGDSCLAKELRAGGLSERGFFGHPVLILSEPNEEGIVKIFPMTSFDGKTVEQKWSGIACPQRKEAMIGRYLQIAHPGIKSSIPEVRLANGQHLQKRTYLYTEVCWKVEASMLARFGHGDGLFLEEASLKTVLKTAARK</sequence>
<gene>
    <name evidence="1" type="ORF">IWX46DRAFT_646373</name>
</gene>
<organism evidence="1 2">
    <name type="scientific">Phyllosticta citricarpa</name>
    <dbReference type="NCBI Taxonomy" id="55181"/>
    <lineage>
        <taxon>Eukaryota</taxon>
        <taxon>Fungi</taxon>
        <taxon>Dikarya</taxon>
        <taxon>Ascomycota</taxon>
        <taxon>Pezizomycotina</taxon>
        <taxon>Dothideomycetes</taxon>
        <taxon>Dothideomycetes incertae sedis</taxon>
        <taxon>Botryosphaeriales</taxon>
        <taxon>Phyllostictaceae</taxon>
        <taxon>Phyllosticta</taxon>
    </lineage>
</organism>
<comment type="caution">
    <text evidence="1">The sequence shown here is derived from an EMBL/GenBank/DDBJ whole genome shotgun (WGS) entry which is preliminary data.</text>
</comment>
<evidence type="ECO:0000313" key="1">
    <source>
        <dbReference type="EMBL" id="KAK7555869.1"/>
    </source>
</evidence>
<name>A0ABR1MQ88_9PEZI</name>
<evidence type="ECO:0000313" key="2">
    <source>
        <dbReference type="Proteomes" id="UP001365128"/>
    </source>
</evidence>
<dbReference type="EMBL" id="JBBPDW010000002">
    <property type="protein sequence ID" value="KAK7555869.1"/>
    <property type="molecule type" value="Genomic_DNA"/>
</dbReference>
<dbReference type="Proteomes" id="UP001365128">
    <property type="component" value="Unassembled WGS sequence"/>
</dbReference>
<protein>
    <submittedName>
        <fullName evidence="1">Uncharacterized protein</fullName>
    </submittedName>
</protein>
<dbReference type="PANTHER" id="PTHR37048">
    <property type="entry name" value="QUESTIONABLE PROTEIN"/>
    <property type="match status" value="1"/>
</dbReference>
<keyword evidence="2" id="KW-1185">Reference proteome</keyword>
<accession>A0ABR1MQ88</accession>
<proteinExistence type="predicted"/>
<dbReference type="PANTHER" id="PTHR37048:SF2">
    <property type="entry name" value="QUESTIONABLE PROTEIN"/>
    <property type="match status" value="1"/>
</dbReference>